<dbReference type="InterPro" id="IPR023220">
    <property type="entry name" value="T4SS_VirB5-domain"/>
</dbReference>
<dbReference type="EMBL" id="CP053835">
    <property type="protein sequence ID" value="QKF77855.1"/>
    <property type="molecule type" value="Genomic_DNA"/>
</dbReference>
<keyword evidence="5" id="KW-1185">Reference proteome</keyword>
<keyword evidence="1" id="KW-0175">Coiled coil</keyword>
<keyword evidence="2" id="KW-0732">Signal</keyword>
<name>A0AAE7E6F9_9BACT</name>
<sequence>MKKYLLSAILSTQLLFSAGIPVIDGVANAQAMAQNIKTIAEWAKEAERWANTVTHYQDQLKAYEDELLSKTGIRDTVSFVQDLNRLQSYAKIYGNDYLDLGAALANKNSMVGNQARQLFDKYNVFDRCSSSINKEACENKLEREVTTIATVQQTKTLVDKSAQNLENLSKKVSNTEDIKESQDIANAINIEIAQLQVVQMKMDMLDKQNNAVDKSEQEQTERYFASKVGVKPKY</sequence>
<feature type="coiled-coil region" evidence="1">
    <location>
        <begin position="151"/>
        <end position="178"/>
    </location>
</feature>
<evidence type="ECO:0000256" key="2">
    <source>
        <dbReference type="SAM" id="SignalP"/>
    </source>
</evidence>
<dbReference type="SUPFAM" id="SSF101082">
    <property type="entry name" value="Typo IV secretion system protein TraC"/>
    <property type="match status" value="1"/>
</dbReference>
<dbReference type="EMBL" id="CP053835">
    <property type="protein sequence ID" value="QKF77301.1"/>
    <property type="molecule type" value="Genomic_DNA"/>
</dbReference>
<dbReference type="Proteomes" id="UP000503313">
    <property type="component" value="Chromosome"/>
</dbReference>
<proteinExistence type="predicted"/>
<organism evidence="4 5">
    <name type="scientific">Arcobacter defluvii</name>
    <dbReference type="NCBI Taxonomy" id="873191"/>
    <lineage>
        <taxon>Bacteria</taxon>
        <taxon>Pseudomonadati</taxon>
        <taxon>Campylobacterota</taxon>
        <taxon>Epsilonproteobacteria</taxon>
        <taxon>Campylobacterales</taxon>
        <taxon>Arcobacteraceae</taxon>
        <taxon>Arcobacter</taxon>
    </lineage>
</organism>
<protein>
    <submittedName>
        <fullName evidence="4">P-type type IV conjugative transfer system protein TrbJ/VirB5</fullName>
    </submittedName>
</protein>
<dbReference type="Pfam" id="PF07996">
    <property type="entry name" value="T4SS"/>
    <property type="match status" value="1"/>
</dbReference>
<accession>A0AAE7E6F9</accession>
<feature type="signal peptide" evidence="2">
    <location>
        <begin position="1"/>
        <end position="18"/>
    </location>
</feature>
<dbReference type="RefSeq" id="WP_129012107.1">
    <property type="nucleotide sequence ID" value="NZ_CP053835.1"/>
</dbReference>
<evidence type="ECO:0000313" key="3">
    <source>
        <dbReference type="EMBL" id="QKF77301.1"/>
    </source>
</evidence>
<reference evidence="4 5" key="1">
    <citation type="submission" date="2020-05" db="EMBL/GenBank/DDBJ databases">
        <title>Complete genome sequencing of Campylobacter and Arcobacter type strains.</title>
        <authorList>
            <person name="Miller W.G."/>
            <person name="Yee E."/>
        </authorList>
    </citation>
    <scope>NUCLEOTIDE SEQUENCE [LARGE SCALE GENOMIC DNA]</scope>
    <source>
        <strain evidence="4 5">LMG 25694</strain>
    </source>
</reference>
<feature type="chain" id="PRO_5044706337" evidence="2">
    <location>
        <begin position="19"/>
        <end position="234"/>
    </location>
</feature>
<dbReference type="KEGG" id="adz:ADFLV_1269"/>
<dbReference type="Gene3D" id="1.20.58.430">
    <property type="entry name" value="Type IV secretion system, VirB5-domain"/>
    <property type="match status" value="1"/>
</dbReference>
<evidence type="ECO:0000256" key="1">
    <source>
        <dbReference type="SAM" id="Coils"/>
    </source>
</evidence>
<dbReference type="KEGG" id="adz:ADFLV_1837"/>
<gene>
    <name evidence="3" type="ORF">ADFLV_1269</name>
    <name evidence="4" type="ORF">ADFLV_1837</name>
</gene>
<dbReference type="InterPro" id="IPR014158">
    <property type="entry name" value="T4SS_VirB5"/>
</dbReference>
<evidence type="ECO:0000313" key="4">
    <source>
        <dbReference type="EMBL" id="QKF77855.1"/>
    </source>
</evidence>
<dbReference type="AlphaFoldDB" id="A0AAE7E6F9"/>
<evidence type="ECO:0000313" key="5">
    <source>
        <dbReference type="Proteomes" id="UP000503313"/>
    </source>
</evidence>